<gene>
    <name evidence="1" type="ORF">UFOVP239_59</name>
</gene>
<dbReference type="EMBL" id="LR798278">
    <property type="protein sequence ID" value="CAB5220124.1"/>
    <property type="molecule type" value="Genomic_DNA"/>
</dbReference>
<reference evidence="1" key="1">
    <citation type="submission" date="2020-05" db="EMBL/GenBank/DDBJ databases">
        <authorList>
            <person name="Chiriac C."/>
            <person name="Salcher M."/>
            <person name="Ghai R."/>
            <person name="Kavagutti S V."/>
        </authorList>
    </citation>
    <scope>NUCLEOTIDE SEQUENCE</scope>
</reference>
<accession>A0A6J7WVH8</accession>
<dbReference type="InterPro" id="IPR021497">
    <property type="entry name" value="GTA_holin_3TM"/>
</dbReference>
<name>A0A6J7WVH8_9CAUD</name>
<proteinExistence type="predicted"/>
<organism evidence="1">
    <name type="scientific">uncultured Caudovirales phage</name>
    <dbReference type="NCBI Taxonomy" id="2100421"/>
    <lineage>
        <taxon>Viruses</taxon>
        <taxon>Duplodnaviria</taxon>
        <taxon>Heunggongvirae</taxon>
        <taxon>Uroviricota</taxon>
        <taxon>Caudoviricetes</taxon>
        <taxon>Peduoviridae</taxon>
        <taxon>Maltschvirus</taxon>
        <taxon>Maltschvirus maltsch</taxon>
    </lineage>
</organism>
<evidence type="ECO:0000313" key="1">
    <source>
        <dbReference type="EMBL" id="CAB5220124.1"/>
    </source>
</evidence>
<sequence length="139" mass="15200">MDWFGVGGIIEAVGKVADDLITTDKEKIQLQLEGRKLDLEQMKIEQANNLAQVDVNKTEAASSNLFVSGWRPYIGWICGFALMYASILEPMARFAAKVGFGYAGVFPEIDTTLTMQVLFGLLGLAGMRTYEKTQGVAGK</sequence>
<dbReference type="Pfam" id="PF11351">
    <property type="entry name" value="GTA_holin_3TM"/>
    <property type="match status" value="1"/>
</dbReference>
<protein>
    <submittedName>
        <fullName evidence="1">Holin of 3TMs, for gene-transfer release</fullName>
    </submittedName>
</protein>